<keyword evidence="18" id="KW-0917">Virion maturation</keyword>
<dbReference type="GO" id="GO:0005634">
    <property type="term" value="C:nucleus"/>
    <property type="evidence" value="ECO:0007669"/>
    <property type="project" value="UniProtKB-ARBA"/>
</dbReference>
<dbReference type="SUPFAM" id="SSF53098">
    <property type="entry name" value="Ribonuclease H-like"/>
    <property type="match status" value="1"/>
</dbReference>
<dbReference type="Proteomes" id="UP000249464">
    <property type="component" value="Unassembled WGS sequence"/>
</dbReference>
<name>A0A2X0MH48_9BASI</name>
<evidence type="ECO:0000256" key="18">
    <source>
        <dbReference type="ARBA" id="ARBA00023113"/>
    </source>
</evidence>
<dbReference type="GO" id="GO:0003964">
    <property type="term" value="F:RNA-directed DNA polymerase activity"/>
    <property type="evidence" value="ECO:0007669"/>
    <property type="project" value="UniProtKB-KW"/>
</dbReference>
<keyword evidence="8" id="KW-0547">Nucleotide-binding</keyword>
<evidence type="ECO:0000313" key="28">
    <source>
        <dbReference type="Proteomes" id="UP000249464"/>
    </source>
</evidence>
<evidence type="ECO:0000256" key="21">
    <source>
        <dbReference type="ARBA" id="ARBA00048173"/>
    </source>
</evidence>
<evidence type="ECO:0000256" key="4">
    <source>
        <dbReference type="ARBA" id="ARBA00022670"/>
    </source>
</evidence>
<keyword evidence="23" id="KW-0862">Zinc</keyword>
<keyword evidence="17" id="KW-0808">Transferase</keyword>
<dbReference type="Pfam" id="PF07727">
    <property type="entry name" value="RVT_2"/>
    <property type="match status" value="1"/>
</dbReference>
<keyword evidence="20" id="KW-0511">Multifunctional enzyme</keyword>
<dbReference type="PROSITE" id="PS50158">
    <property type="entry name" value="ZF_CCHC"/>
    <property type="match status" value="1"/>
</dbReference>
<keyword evidence="2" id="KW-0815">Transposition</keyword>
<dbReference type="InterPro" id="IPR057670">
    <property type="entry name" value="SH3_retrovirus"/>
</dbReference>
<dbReference type="PANTHER" id="PTHR42648">
    <property type="entry name" value="TRANSPOSASE, PUTATIVE-RELATED"/>
    <property type="match status" value="1"/>
</dbReference>
<accession>A0A2X0MH48</accession>
<keyword evidence="19" id="KW-0233">DNA recombination</keyword>
<keyword evidence="16" id="KW-0695">RNA-directed DNA polymerase</keyword>
<keyword evidence="23" id="KW-0863">Zinc-finger</keyword>
<keyword evidence="3" id="KW-1188">Viral release from host cell</keyword>
<dbReference type="Gene3D" id="3.30.420.10">
    <property type="entry name" value="Ribonuclease H-like superfamily/Ribonuclease H"/>
    <property type="match status" value="1"/>
</dbReference>
<evidence type="ECO:0000259" key="26">
    <source>
        <dbReference type="PROSITE" id="PS50994"/>
    </source>
</evidence>
<evidence type="ECO:0000313" key="27">
    <source>
        <dbReference type="EMBL" id="SGY79731.1"/>
    </source>
</evidence>
<dbReference type="InterPro" id="IPR013103">
    <property type="entry name" value="RVT_2"/>
</dbReference>
<evidence type="ECO:0000256" key="15">
    <source>
        <dbReference type="ARBA" id="ARBA00022908"/>
    </source>
</evidence>
<keyword evidence="9" id="KW-0064">Aspartyl protease</keyword>
<evidence type="ECO:0000256" key="3">
    <source>
        <dbReference type="ARBA" id="ARBA00022612"/>
    </source>
</evidence>
<dbReference type="GO" id="GO:0004519">
    <property type="term" value="F:endonuclease activity"/>
    <property type="evidence" value="ECO:0007669"/>
    <property type="project" value="UniProtKB-KW"/>
</dbReference>
<sequence length="1324" mass="147714">MTGEQSTIDKSVDADPSTHSQASHFPAFAILKNNNLDVWLDHVRFTVDRRQWQLSFPKQYPSAKCKDDDELDRAHDAVHKAMHQTCSESVAHLLVRCYDMTPEQTVEYLRKHLGRSSLRGIITQVGKLFSVGPPPAQEDDYLPWARSITRLTTDLRAHDLTFEQVVACHLIAIVGARRPSYLDQFDSKGVDAIPTVDTVIAAGRAPASLSQDTGNAATALLATTGAQPKPAGPCWNCGQDTHFNKNCSKPEKKKSSRRKTTKGEEPMANLALPSVEDILGIDSVGAFFTQLPKGHSREMILYDTAATHHVINDPAAFADLKATAPSSLEGINGEGKTIMGVGTDCVEDKNGKRYNLVNSIFVPSAPANLFAGHRADRDSRKITIQNGRFKVAGNGDILLTGQKLNSGLYRLDLKLVRARSAPLDCLNMKSRSDLKRESCLAGKATHKPFPNSESRAGKPLDLVHIDLLSFDGELSLANHRYALVIVDDCTRYTWVLTMPRKSDSFERFKTWKLRVELSSGHTLKVVRSDRGGEFLSTEFKRWLDDTGLSRQLTIPSTPEQNGVAERANRSISEAARTMLYESGLPTVFWAEAVATYVYVKNRSPHSALGGKVPFREWTGKPAHVHHLRVFGCRAWHTANTEQRKKLQPRGLLMIFLGYDLESKAYRLWDPVRARLTLSRSVTFFEDKFPAREGAPAPRTPTIEAIEVVVPRPVATNRHEAEQQPIAAAPEVEVHAQEENPVDDVDPAEQRGPVVEDVPKELRFEAPGPAWAAPVGKRDRRAPERFEPEAFSAVADSDEEDGPFVLPTSDPTTWKAAMAHHKSHEWVQGAIDEFESLRDDYSVFTIMKRDELPAGAKVLGSKFVFRTKRDKDGRPTSYKARLVARGFTQRPGIDFKETFAPTAKFVSIRTLIALAAARGYHIIQADIDKAYLHGELEEELYMRVPEGIRLPDNVCLKLHRSIYGLKQAGRVWNETIHKTLVQLGYNRLRSEECVYRRTLGKDDYYMAVYVDDLLFVGPELSEIDRVLDELDRLYGVKRLGNAEYILGVQLIRQADGIALSQRQYLLDVLARFGMADANKSVLPMQPGLQLKPCDTPDPSLQTQYRSAIGSLMYAVVATRPDLAYPVSYLTRFTNKAGSDHWAAVLKILRYIKGTLELGVVYKAKRDSLVGYVGYSDSGWGSCINTSRSTMGHVFKLADGTIYWSSRIQSRVATSSTEAEYIGLTHASRECQFLRNLLAELGITICGPIELKGDNQGAIALTKNPVFHDRTKHLRLTEHFVRERVREGNIVVNYLPTAEMLADMFTKALPRPALEQHRAAIGMGIM</sequence>
<evidence type="ECO:0000256" key="11">
    <source>
        <dbReference type="ARBA" id="ARBA00022801"/>
    </source>
</evidence>
<reference evidence="27 28" key="1">
    <citation type="submission" date="2016-11" db="EMBL/GenBank/DDBJ databases">
        <authorList>
            <person name="Jaros S."/>
            <person name="Januszkiewicz K."/>
            <person name="Wedrychowicz H."/>
        </authorList>
    </citation>
    <scope>NUCLEOTIDE SEQUENCE [LARGE SCALE GENOMIC DNA]</scope>
</reference>
<evidence type="ECO:0000256" key="8">
    <source>
        <dbReference type="ARBA" id="ARBA00022741"/>
    </source>
</evidence>
<evidence type="ECO:0000256" key="23">
    <source>
        <dbReference type="PROSITE-ProRule" id="PRU00047"/>
    </source>
</evidence>
<feature type="region of interest" description="Disordered" evidence="24">
    <location>
        <begin position="245"/>
        <end position="267"/>
    </location>
</feature>
<dbReference type="GO" id="GO:0015074">
    <property type="term" value="P:DNA integration"/>
    <property type="evidence" value="ECO:0007669"/>
    <property type="project" value="UniProtKB-KW"/>
</dbReference>
<dbReference type="PANTHER" id="PTHR42648:SF11">
    <property type="entry name" value="TRANSPOSON TY4-P GAG-POL POLYPROTEIN"/>
    <property type="match status" value="1"/>
</dbReference>
<dbReference type="GO" id="GO:0004190">
    <property type="term" value="F:aspartic-type endopeptidase activity"/>
    <property type="evidence" value="ECO:0007669"/>
    <property type="project" value="UniProtKB-KW"/>
</dbReference>
<proteinExistence type="predicted"/>
<evidence type="ECO:0000256" key="24">
    <source>
        <dbReference type="SAM" id="MobiDB-lite"/>
    </source>
</evidence>
<dbReference type="Pfam" id="PF25597">
    <property type="entry name" value="SH3_retrovirus"/>
    <property type="match status" value="1"/>
</dbReference>
<gene>
    <name evidence="27" type="primary">BQ5605_C008g05211</name>
    <name evidence="27" type="ORF">BQ5605_C008G05211</name>
</gene>
<evidence type="ECO:0000256" key="22">
    <source>
        <dbReference type="ARBA" id="ARBA00049244"/>
    </source>
</evidence>
<evidence type="ECO:0000256" key="19">
    <source>
        <dbReference type="ARBA" id="ARBA00023172"/>
    </source>
</evidence>
<protein>
    <submittedName>
        <fullName evidence="27">BQ5605_C008g05211 protein</fullName>
    </submittedName>
</protein>
<evidence type="ECO:0000256" key="13">
    <source>
        <dbReference type="ARBA" id="ARBA00022842"/>
    </source>
</evidence>
<dbReference type="InterPro" id="IPR012337">
    <property type="entry name" value="RNaseH-like_sf"/>
</dbReference>
<evidence type="ECO:0000256" key="5">
    <source>
        <dbReference type="ARBA" id="ARBA00022695"/>
    </source>
</evidence>
<evidence type="ECO:0000256" key="6">
    <source>
        <dbReference type="ARBA" id="ARBA00022722"/>
    </source>
</evidence>
<dbReference type="EMBL" id="FQNC01000048">
    <property type="protein sequence ID" value="SGY79731.1"/>
    <property type="molecule type" value="Genomic_DNA"/>
</dbReference>
<dbReference type="GO" id="GO:0032196">
    <property type="term" value="P:transposition"/>
    <property type="evidence" value="ECO:0007669"/>
    <property type="project" value="UniProtKB-KW"/>
</dbReference>
<keyword evidence="28" id="KW-1185">Reference proteome</keyword>
<evidence type="ECO:0000256" key="14">
    <source>
        <dbReference type="ARBA" id="ARBA00022884"/>
    </source>
</evidence>
<evidence type="ECO:0000256" key="17">
    <source>
        <dbReference type="ARBA" id="ARBA00022932"/>
    </source>
</evidence>
<keyword evidence="13" id="KW-0460">Magnesium</keyword>
<evidence type="ECO:0000256" key="9">
    <source>
        <dbReference type="ARBA" id="ARBA00022750"/>
    </source>
</evidence>
<dbReference type="SUPFAM" id="SSF56672">
    <property type="entry name" value="DNA/RNA polymerases"/>
    <property type="match status" value="1"/>
</dbReference>
<dbReference type="Pfam" id="PF22936">
    <property type="entry name" value="Pol_BBD"/>
    <property type="match status" value="1"/>
</dbReference>
<comment type="catalytic activity">
    <reaction evidence="22">
        <text>DNA(n) + a 2'-deoxyribonucleoside 5'-triphosphate = DNA(n+1) + diphosphate</text>
        <dbReference type="Rhea" id="RHEA:22508"/>
        <dbReference type="Rhea" id="RHEA-COMP:17339"/>
        <dbReference type="Rhea" id="RHEA-COMP:17340"/>
        <dbReference type="ChEBI" id="CHEBI:33019"/>
        <dbReference type="ChEBI" id="CHEBI:61560"/>
        <dbReference type="ChEBI" id="CHEBI:173112"/>
        <dbReference type="EC" id="2.7.7.7"/>
    </reaction>
</comment>
<dbReference type="InterPro" id="IPR001584">
    <property type="entry name" value="Integrase_cat-core"/>
</dbReference>
<dbReference type="InterPro" id="IPR001878">
    <property type="entry name" value="Znf_CCHC"/>
</dbReference>
<keyword evidence="14" id="KW-0694">RNA-binding</keyword>
<dbReference type="InterPro" id="IPR039537">
    <property type="entry name" value="Retrotran_Ty1/copia-like"/>
</dbReference>
<evidence type="ECO:0000256" key="7">
    <source>
        <dbReference type="ARBA" id="ARBA00022723"/>
    </source>
</evidence>
<dbReference type="InterPro" id="IPR043502">
    <property type="entry name" value="DNA/RNA_pol_sf"/>
</dbReference>
<feature type="domain" description="Integrase catalytic" evidence="26">
    <location>
        <begin position="455"/>
        <end position="621"/>
    </location>
</feature>
<keyword evidence="10" id="KW-0255">Endonuclease</keyword>
<evidence type="ECO:0000256" key="12">
    <source>
        <dbReference type="ARBA" id="ARBA00022840"/>
    </source>
</evidence>
<dbReference type="CDD" id="cd09272">
    <property type="entry name" value="RNase_HI_RT_Ty1"/>
    <property type="match status" value="1"/>
</dbReference>
<keyword evidence="4" id="KW-0645">Protease</keyword>
<keyword evidence="5" id="KW-0548">Nucleotidyltransferase</keyword>
<dbReference type="GO" id="GO:0005524">
    <property type="term" value="F:ATP binding"/>
    <property type="evidence" value="ECO:0007669"/>
    <property type="project" value="UniProtKB-KW"/>
</dbReference>
<dbReference type="GO" id="GO:0006508">
    <property type="term" value="P:proteolysis"/>
    <property type="evidence" value="ECO:0007669"/>
    <property type="project" value="UniProtKB-KW"/>
</dbReference>
<comment type="catalytic activity">
    <reaction evidence="21">
        <text>DNA(n) + a 2'-deoxyribonucleoside 5'-triphosphate = DNA(n+1) + diphosphate</text>
        <dbReference type="Rhea" id="RHEA:22508"/>
        <dbReference type="Rhea" id="RHEA-COMP:17339"/>
        <dbReference type="Rhea" id="RHEA-COMP:17340"/>
        <dbReference type="ChEBI" id="CHEBI:33019"/>
        <dbReference type="ChEBI" id="CHEBI:61560"/>
        <dbReference type="ChEBI" id="CHEBI:173112"/>
        <dbReference type="EC" id="2.7.7.49"/>
    </reaction>
</comment>
<dbReference type="Pfam" id="PF00665">
    <property type="entry name" value="rve"/>
    <property type="match status" value="1"/>
</dbReference>
<evidence type="ECO:0000256" key="2">
    <source>
        <dbReference type="ARBA" id="ARBA00022578"/>
    </source>
</evidence>
<keyword evidence="15" id="KW-0229">DNA integration</keyword>
<keyword evidence="12" id="KW-0067">ATP-binding</keyword>
<dbReference type="InterPro" id="IPR036397">
    <property type="entry name" value="RNaseH_sf"/>
</dbReference>
<feature type="domain" description="CCHC-type" evidence="25">
    <location>
        <begin position="234"/>
        <end position="249"/>
    </location>
</feature>
<evidence type="ECO:0000256" key="10">
    <source>
        <dbReference type="ARBA" id="ARBA00022759"/>
    </source>
</evidence>
<dbReference type="GO" id="GO:0003887">
    <property type="term" value="F:DNA-directed DNA polymerase activity"/>
    <property type="evidence" value="ECO:0007669"/>
    <property type="project" value="UniProtKB-KW"/>
</dbReference>
<comment type="function">
    <text evidence="1">The aspartyl protease (PR) mediates the proteolytic cleavages of the Gag and Gag-Pol polyproteins after assembly of the VLP.</text>
</comment>
<evidence type="ECO:0000256" key="16">
    <source>
        <dbReference type="ARBA" id="ARBA00022918"/>
    </source>
</evidence>
<keyword evidence="7" id="KW-0479">Metal-binding</keyword>
<keyword evidence="17" id="KW-0239">DNA-directed DNA polymerase</keyword>
<dbReference type="GO" id="GO:0006310">
    <property type="term" value="P:DNA recombination"/>
    <property type="evidence" value="ECO:0007669"/>
    <property type="project" value="UniProtKB-KW"/>
</dbReference>
<keyword evidence="11" id="KW-0378">Hydrolase</keyword>
<dbReference type="PROSITE" id="PS50994">
    <property type="entry name" value="INTEGRASE"/>
    <property type="match status" value="1"/>
</dbReference>
<evidence type="ECO:0000259" key="25">
    <source>
        <dbReference type="PROSITE" id="PS50158"/>
    </source>
</evidence>
<dbReference type="GO" id="GO:0003723">
    <property type="term" value="F:RNA binding"/>
    <property type="evidence" value="ECO:0007669"/>
    <property type="project" value="UniProtKB-KW"/>
</dbReference>
<dbReference type="GO" id="GO:0008270">
    <property type="term" value="F:zinc ion binding"/>
    <property type="evidence" value="ECO:0007669"/>
    <property type="project" value="UniProtKB-KW"/>
</dbReference>
<evidence type="ECO:0000256" key="1">
    <source>
        <dbReference type="ARBA" id="ARBA00002180"/>
    </source>
</evidence>
<organism evidence="27 28">
    <name type="scientific">Microbotryum silenes-dioicae</name>
    <dbReference type="NCBI Taxonomy" id="796604"/>
    <lineage>
        <taxon>Eukaryota</taxon>
        <taxon>Fungi</taxon>
        <taxon>Dikarya</taxon>
        <taxon>Basidiomycota</taxon>
        <taxon>Pucciniomycotina</taxon>
        <taxon>Microbotryomycetes</taxon>
        <taxon>Microbotryales</taxon>
        <taxon>Microbotryaceae</taxon>
        <taxon>Microbotryum</taxon>
    </lineage>
</organism>
<keyword evidence="6" id="KW-0540">Nuclease</keyword>
<evidence type="ECO:0000256" key="20">
    <source>
        <dbReference type="ARBA" id="ARBA00023268"/>
    </source>
</evidence>
<dbReference type="InterPro" id="IPR054722">
    <property type="entry name" value="PolX-like_BBD"/>
</dbReference>
<feature type="compositionally biased region" description="Basic residues" evidence="24">
    <location>
        <begin position="251"/>
        <end position="260"/>
    </location>
</feature>